<dbReference type="Proteomes" id="UP000524007">
    <property type="component" value="Unassembled WGS sequence"/>
</dbReference>
<feature type="non-terminal residue" evidence="3">
    <location>
        <position position="77"/>
    </location>
</feature>
<comment type="caution">
    <text evidence="3">The sequence shown here is derived from an EMBL/GenBank/DDBJ whole genome shotgun (WGS) entry which is preliminary data.</text>
</comment>
<evidence type="ECO:0000256" key="2">
    <source>
        <dbReference type="PIRSR" id="PIRSR603782-1"/>
    </source>
</evidence>
<keyword evidence="2" id="KW-0186">Copper</keyword>
<dbReference type="PANTHER" id="PTHR12151">
    <property type="entry name" value="ELECTRON TRANSPORT PROTIN SCO1/SENC FAMILY MEMBER"/>
    <property type="match status" value="1"/>
</dbReference>
<organism evidence="3 4">
    <name type="scientific">Leiothrix lutea</name>
    <name type="common">Red-billed leiothrix</name>
    <name type="synonym">Sylvia lutea</name>
    <dbReference type="NCBI Taxonomy" id="36275"/>
    <lineage>
        <taxon>Eukaryota</taxon>
        <taxon>Metazoa</taxon>
        <taxon>Chordata</taxon>
        <taxon>Craniata</taxon>
        <taxon>Vertebrata</taxon>
        <taxon>Euteleostomi</taxon>
        <taxon>Archelosauria</taxon>
        <taxon>Archosauria</taxon>
        <taxon>Dinosauria</taxon>
        <taxon>Saurischia</taxon>
        <taxon>Theropoda</taxon>
        <taxon>Coelurosauria</taxon>
        <taxon>Aves</taxon>
        <taxon>Neognathae</taxon>
        <taxon>Neoaves</taxon>
        <taxon>Telluraves</taxon>
        <taxon>Australaves</taxon>
        <taxon>Passeriformes</taxon>
        <taxon>Sylvioidea</taxon>
        <taxon>Leiothrichidae</taxon>
        <taxon>Leiothrix</taxon>
    </lineage>
</organism>
<dbReference type="GO" id="GO:0046872">
    <property type="term" value="F:metal ion binding"/>
    <property type="evidence" value="ECO:0007669"/>
    <property type="project" value="UniProtKB-KW"/>
</dbReference>
<dbReference type="GO" id="GO:0005739">
    <property type="term" value="C:mitochondrion"/>
    <property type="evidence" value="ECO:0007669"/>
    <property type="project" value="GOC"/>
</dbReference>
<dbReference type="InterPro" id="IPR036249">
    <property type="entry name" value="Thioredoxin-like_sf"/>
</dbReference>
<feature type="non-terminal residue" evidence="3">
    <location>
        <position position="1"/>
    </location>
</feature>
<dbReference type="AlphaFoldDB" id="A0A7L2A729"/>
<evidence type="ECO:0000256" key="1">
    <source>
        <dbReference type="ARBA" id="ARBA00010996"/>
    </source>
</evidence>
<gene>
    <name evidence="3" type="primary">Sco2</name>
    <name evidence="3" type="ORF">LEILUT_R15051</name>
</gene>
<dbReference type="Pfam" id="PF02630">
    <property type="entry name" value="SCO1-SenC"/>
    <property type="match status" value="1"/>
</dbReference>
<evidence type="ECO:0000313" key="3">
    <source>
        <dbReference type="EMBL" id="NXP42945.1"/>
    </source>
</evidence>
<keyword evidence="4" id="KW-1185">Reference proteome</keyword>
<dbReference type="PANTHER" id="PTHR12151:SF2">
    <property type="entry name" value="PROTEIN SCO2 HOMOLOG, MITOCHONDRIAL"/>
    <property type="match status" value="1"/>
</dbReference>
<protein>
    <submittedName>
        <fullName evidence="3">SCO2 protein</fullName>
    </submittedName>
</protein>
<dbReference type="InterPro" id="IPR003782">
    <property type="entry name" value="SCO1/SenC"/>
</dbReference>
<evidence type="ECO:0000313" key="4">
    <source>
        <dbReference type="Proteomes" id="UP000524007"/>
    </source>
</evidence>
<dbReference type="SUPFAM" id="SSF52833">
    <property type="entry name" value="Thioredoxin-like"/>
    <property type="match status" value="1"/>
</dbReference>
<accession>A0A7L2A729</accession>
<feature type="binding site" evidence="2">
    <location>
        <position position="31"/>
    </location>
    <ligand>
        <name>Cu cation</name>
        <dbReference type="ChEBI" id="CHEBI:23378"/>
    </ligand>
</feature>
<proteinExistence type="inferred from homology"/>
<comment type="similarity">
    <text evidence="1">Belongs to the SCO1/2 family.</text>
</comment>
<dbReference type="Gene3D" id="3.40.30.10">
    <property type="entry name" value="Glutaredoxin"/>
    <property type="match status" value="1"/>
</dbReference>
<keyword evidence="2" id="KW-0479">Metal-binding</keyword>
<name>A0A7L2A729_LEILU</name>
<reference evidence="3 4" key="1">
    <citation type="submission" date="2019-09" db="EMBL/GenBank/DDBJ databases">
        <title>Bird 10,000 Genomes (B10K) Project - Family phase.</title>
        <authorList>
            <person name="Zhang G."/>
        </authorList>
    </citation>
    <scope>NUCLEOTIDE SEQUENCE [LARGE SCALE GENOMIC DNA]</scope>
    <source>
        <strain evidence="3">B10K-DU-002-43</strain>
        <tissue evidence="3">Muscle</tissue>
    </source>
</reference>
<dbReference type="EMBL" id="VXBY01008228">
    <property type="protein sequence ID" value="NXP42945.1"/>
    <property type="molecule type" value="Genomic_DNA"/>
</dbReference>
<sequence length="77" mass="8457">SARQVREAAAQFRVYVSAGPRDGDGDYLVDHSVLTFLLDPDGVFRDCYGSSPTAEEVARSVREHMENYQPLSPPGVT</sequence>
<dbReference type="GO" id="GO:0033617">
    <property type="term" value="P:mitochondrial respiratory chain complex IV assembly"/>
    <property type="evidence" value="ECO:0007669"/>
    <property type="project" value="TreeGrafter"/>
</dbReference>